<keyword evidence="2" id="KW-1185">Reference proteome</keyword>
<dbReference type="OrthoDB" id="5797103at2"/>
<dbReference type="STRING" id="867345.SAMN05421693_11338"/>
<protein>
    <submittedName>
        <fullName evidence="1">Uncharacterized protein</fullName>
    </submittedName>
</protein>
<dbReference type="Proteomes" id="UP000199496">
    <property type="component" value="Unassembled WGS sequence"/>
</dbReference>
<name>A0A1H9CC20_9GAMM</name>
<reference evidence="1 2" key="1">
    <citation type="submission" date="2016-10" db="EMBL/GenBank/DDBJ databases">
        <authorList>
            <person name="de Groot N.N."/>
        </authorList>
    </citation>
    <scope>NUCLEOTIDE SEQUENCE [LARGE SCALE GENOMIC DNA]</scope>
    <source>
        <strain evidence="1 2">B7-7</strain>
    </source>
</reference>
<evidence type="ECO:0000313" key="2">
    <source>
        <dbReference type="Proteomes" id="UP000199496"/>
    </source>
</evidence>
<dbReference type="AlphaFoldDB" id="A0A1H9CC20"/>
<evidence type="ECO:0000313" key="1">
    <source>
        <dbReference type="EMBL" id="SEP98770.1"/>
    </source>
</evidence>
<gene>
    <name evidence="1" type="ORF">SAMN05421693_11338</name>
</gene>
<sequence>MKVELTLELDIALSKVSLSDVRKLAEQWFSESQSEAIRQVQIVDVKLKPDAETS</sequence>
<dbReference type="EMBL" id="FOFO01000013">
    <property type="protein sequence ID" value="SEP98770.1"/>
    <property type="molecule type" value="Genomic_DNA"/>
</dbReference>
<dbReference type="RefSeq" id="WP_156055376.1">
    <property type="nucleotide sequence ID" value="NZ_FOFO01000013.1"/>
</dbReference>
<organism evidence="1 2">
    <name type="scientific">Ectothiorhodospira magna</name>
    <dbReference type="NCBI Taxonomy" id="867345"/>
    <lineage>
        <taxon>Bacteria</taxon>
        <taxon>Pseudomonadati</taxon>
        <taxon>Pseudomonadota</taxon>
        <taxon>Gammaproteobacteria</taxon>
        <taxon>Chromatiales</taxon>
        <taxon>Ectothiorhodospiraceae</taxon>
        <taxon>Ectothiorhodospira</taxon>
    </lineage>
</organism>
<proteinExistence type="predicted"/>
<accession>A0A1H9CC20</accession>